<gene>
    <name evidence="1" type="ORF">Bhyg_03209</name>
</gene>
<proteinExistence type="predicted"/>
<reference evidence="1" key="1">
    <citation type="submission" date="2022-07" db="EMBL/GenBank/DDBJ databases">
        <authorList>
            <person name="Trinca V."/>
            <person name="Uliana J.V.C."/>
            <person name="Torres T.T."/>
            <person name="Ward R.J."/>
            <person name="Monesi N."/>
        </authorList>
    </citation>
    <scope>NUCLEOTIDE SEQUENCE</scope>
    <source>
        <strain evidence="1">HSMRA1968</strain>
        <tissue evidence="1">Whole embryos</tissue>
    </source>
</reference>
<dbReference type="PANTHER" id="PTHR46609">
    <property type="entry name" value="EXONUCLEASE, PHAGE-TYPE/RECB, C-TERMINAL DOMAIN-CONTAINING PROTEIN"/>
    <property type="match status" value="1"/>
</dbReference>
<name>A0A9Q0NCZ1_9DIPT</name>
<evidence type="ECO:0008006" key="3">
    <source>
        <dbReference type="Google" id="ProtNLM"/>
    </source>
</evidence>
<organism evidence="1 2">
    <name type="scientific">Pseudolycoriella hygida</name>
    <dbReference type="NCBI Taxonomy" id="35572"/>
    <lineage>
        <taxon>Eukaryota</taxon>
        <taxon>Metazoa</taxon>
        <taxon>Ecdysozoa</taxon>
        <taxon>Arthropoda</taxon>
        <taxon>Hexapoda</taxon>
        <taxon>Insecta</taxon>
        <taxon>Pterygota</taxon>
        <taxon>Neoptera</taxon>
        <taxon>Endopterygota</taxon>
        <taxon>Diptera</taxon>
        <taxon>Nematocera</taxon>
        <taxon>Sciaroidea</taxon>
        <taxon>Sciaridae</taxon>
        <taxon>Pseudolycoriella</taxon>
    </lineage>
</organism>
<comment type="caution">
    <text evidence="1">The sequence shown here is derived from an EMBL/GenBank/DDBJ whole genome shotgun (WGS) entry which is preliminary data.</text>
</comment>
<evidence type="ECO:0000313" key="2">
    <source>
        <dbReference type="Proteomes" id="UP001151699"/>
    </source>
</evidence>
<dbReference type="AlphaFoldDB" id="A0A9Q0NCZ1"/>
<dbReference type="InterPro" id="IPR011335">
    <property type="entry name" value="Restrct_endonuc-II-like"/>
</dbReference>
<accession>A0A9Q0NCZ1</accession>
<dbReference type="Gene3D" id="3.90.320.10">
    <property type="match status" value="1"/>
</dbReference>
<dbReference type="CDD" id="cd22343">
    <property type="entry name" value="PDDEXK_lambda_exonuclease-like"/>
    <property type="match status" value="1"/>
</dbReference>
<dbReference type="InterPro" id="IPR011604">
    <property type="entry name" value="PDDEXK-like_dom_sf"/>
</dbReference>
<evidence type="ECO:0000313" key="1">
    <source>
        <dbReference type="EMBL" id="KAJ6647984.1"/>
    </source>
</evidence>
<dbReference type="OrthoDB" id="8052189at2759"/>
<dbReference type="EMBL" id="WJQU01000001">
    <property type="protein sequence ID" value="KAJ6647984.1"/>
    <property type="molecule type" value="Genomic_DNA"/>
</dbReference>
<protein>
    <recommendedName>
        <fullName evidence="3">YqaJ viral recombinase domain-containing protein</fullName>
    </recommendedName>
</protein>
<dbReference type="SUPFAM" id="SSF52980">
    <property type="entry name" value="Restriction endonuclease-like"/>
    <property type="match status" value="1"/>
</dbReference>
<keyword evidence="2" id="KW-1185">Reference proteome</keyword>
<dbReference type="InterPro" id="IPR051703">
    <property type="entry name" value="NF-kappa-B_Signaling_Reg"/>
</dbReference>
<dbReference type="Proteomes" id="UP001151699">
    <property type="component" value="Chromosome A"/>
</dbReference>
<sequence length="176" mass="20355">MAEKHNNESQSIALQQLAKEHQLFIRECGLYIDSENMCLAASPAGITEDGNMIIEIQCPIAITSKDPTEPSNLLKLPYIGKDNLGVLGLKRTDDIYYQIQGQLHILDKSVCLFAIWTSTRCNMFIEKINRDEQFYKTKMENQLISFYYDWLLPELIDPRLKRNMQVREPLQPISET</sequence>
<dbReference type="PANTHER" id="PTHR46609:SF8">
    <property type="entry name" value="YQAJ VIRAL RECOMBINASE DOMAIN-CONTAINING PROTEIN"/>
    <property type="match status" value="1"/>
</dbReference>
<dbReference type="GO" id="GO:0006281">
    <property type="term" value="P:DNA repair"/>
    <property type="evidence" value="ECO:0007669"/>
    <property type="project" value="UniProtKB-ARBA"/>
</dbReference>